<protein>
    <submittedName>
        <fullName evidence="1">Cobalt chelatase</fullName>
    </submittedName>
</protein>
<name>A0ACD3SRM9_9BURK</name>
<reference evidence="1" key="1">
    <citation type="submission" date="2019-05" db="EMBL/GenBank/DDBJ databases">
        <title>Revised genome assembly of Burkholderiaceae (previously Ralstonia) sp. PBA.</title>
        <authorList>
            <person name="Gan H.M."/>
        </authorList>
    </citation>
    <scope>NUCLEOTIDE SEQUENCE</scope>
    <source>
        <strain evidence="1">PBA</strain>
    </source>
</reference>
<evidence type="ECO:0000313" key="1">
    <source>
        <dbReference type="EMBL" id="TMS58931.1"/>
    </source>
</evidence>
<keyword evidence="2" id="KW-1185">Reference proteome</keyword>
<sequence>MQAQTRRQQQVEELCAAALRALTGDPELHYRGRRLHKGVRALPVHAPHLRVTPETHGFAAYRAVSDAVALRLAHSDADLHARLSPEDPVERLIFELLEQIRVEAMVPDTMPGMAHNLQERFEDWSRQFHHSGLTDSHLGLLLYTIAQICWARVTGKPVLEETEDMMEATRAGIAERVGTPLAGLRRNRLDQAAYIPHALEIARLVAEMMRDATAESGEDDKQEEEEALSAFSLLLDFDSEESDGITAATTGTSKAFEDAEHGYRVYTTRYDVEVNAASLVRAALLREYRERLDKRIGEQGINQGRLARMLRTVLAIPQRDDWTFGEEEGYIDGRRLAQLISSPAERRLFRLEQYKPLADCAVTFLLDCSGSMKAHIEPVAVLVDILTRALESIGVTTEILGFTTGAWNGGRARNDWLKQRQPPNPGRLNEVCHMVFKDADRSWRRARTDIAALFKADLFREGIDGEAVQWACNRLRARSENRRILIVISDGCPMDGATNQANDVFYLDNHLKQVVAEQEQHGGVEILGLGVGLDLSPFYRRNLAIDLSKSLDNPLFYEIVQLIAGRHRH</sequence>
<proteinExistence type="predicted"/>
<evidence type="ECO:0000313" key="2">
    <source>
        <dbReference type="Proteomes" id="UP000004277"/>
    </source>
</evidence>
<dbReference type="EMBL" id="AKCV02000015">
    <property type="protein sequence ID" value="TMS58931.1"/>
    <property type="molecule type" value="Genomic_DNA"/>
</dbReference>
<accession>A0ACD3SRM9</accession>
<dbReference type="Proteomes" id="UP000004277">
    <property type="component" value="Unassembled WGS sequence"/>
</dbReference>
<gene>
    <name evidence="1" type="ORF">MW7_006655</name>
</gene>
<comment type="caution">
    <text evidence="1">The sequence shown here is derived from an EMBL/GenBank/DDBJ whole genome shotgun (WGS) entry which is preliminary data.</text>
</comment>
<organism evidence="1 2">
    <name type="scientific">Imbroritus primus</name>
    <dbReference type="NCBI Taxonomy" id="3058603"/>
    <lineage>
        <taxon>Bacteria</taxon>
        <taxon>Pseudomonadati</taxon>
        <taxon>Pseudomonadota</taxon>
        <taxon>Betaproteobacteria</taxon>
        <taxon>Burkholderiales</taxon>
        <taxon>Burkholderiaceae</taxon>
        <taxon>Imbroritus</taxon>
    </lineage>
</organism>